<feature type="signal peptide" evidence="2">
    <location>
        <begin position="1"/>
        <end position="28"/>
    </location>
</feature>
<accession>A0A0E0PGX0</accession>
<evidence type="ECO:0000256" key="1">
    <source>
        <dbReference type="SAM" id="MobiDB-lite"/>
    </source>
</evidence>
<dbReference type="STRING" id="4529.A0A0E0PGX0"/>
<dbReference type="HOGENOM" id="CLU_073970_0_0_1"/>
<reference evidence="4" key="1">
    <citation type="submission" date="2013-06" db="EMBL/GenBank/DDBJ databases">
        <authorList>
            <person name="Zhao Q."/>
        </authorList>
    </citation>
    <scope>NUCLEOTIDE SEQUENCE</scope>
    <source>
        <strain evidence="4">cv. W1943</strain>
    </source>
</reference>
<keyword evidence="4" id="KW-1185">Reference proteome</keyword>
<name>A0A0E0PGX0_ORYRU</name>
<dbReference type="AlphaFoldDB" id="A0A0E0PGX0"/>
<feature type="compositionally biased region" description="Polar residues" evidence="1">
    <location>
        <begin position="55"/>
        <end position="70"/>
    </location>
</feature>
<feature type="region of interest" description="Disordered" evidence="1">
    <location>
        <begin position="52"/>
        <end position="89"/>
    </location>
</feature>
<sequence length="326" mass="36153">MYMGAFSLPRCSLPLLFFFFLLGKQKKAKLEEGREASSMPMQTTDKTDAVKSMLSGENSEGSDGSKSSDTVEWDPWDPPHPPCPTLPPTASLMSQVEMVKQHHFQVLAVLAASRATNIIAPDRTPQVSHQEVLEGVSSILDDHGFAPTGKGISIGDLECRPYDCNASNSVPKCNYEDSGTTKAVGESPNLNVKAKKAVGKQIQSRRELEQTRKMFFPHWRSLLTSRYTVKVFPFYAHMMERDHVSNLHMAGGTENGLKDKWCSPVGVSLLGKPPQLTSTSYQSRTRRLFGTAALTLLKTLKRAQFVVEHDHFPCDETRTSFARNGC</sequence>
<proteinExistence type="predicted"/>
<evidence type="ECO:0000313" key="4">
    <source>
        <dbReference type="Proteomes" id="UP000008022"/>
    </source>
</evidence>
<evidence type="ECO:0000313" key="3">
    <source>
        <dbReference type="EnsemblPlants" id="ORUFI05G01820.1"/>
    </source>
</evidence>
<keyword evidence="2" id="KW-0732">Signal</keyword>
<feature type="compositionally biased region" description="Pro residues" evidence="1">
    <location>
        <begin position="76"/>
        <end position="87"/>
    </location>
</feature>
<dbReference type="Proteomes" id="UP000008022">
    <property type="component" value="Unassembled WGS sequence"/>
</dbReference>
<dbReference type="OMA" id="SIEIDPW"/>
<dbReference type="EnsemblPlants" id="ORUFI05G01820.1">
    <property type="protein sequence ID" value="ORUFI05G01820.1"/>
    <property type="gene ID" value="ORUFI05G01820"/>
</dbReference>
<dbReference type="Gramene" id="ORUFI05G01820.1">
    <property type="protein sequence ID" value="ORUFI05G01820.1"/>
    <property type="gene ID" value="ORUFI05G01820"/>
</dbReference>
<feature type="chain" id="PRO_5002370022" evidence="2">
    <location>
        <begin position="29"/>
        <end position="326"/>
    </location>
</feature>
<protein>
    <submittedName>
        <fullName evidence="3">Uncharacterized protein</fullName>
    </submittedName>
</protein>
<reference evidence="3" key="2">
    <citation type="submission" date="2015-06" db="UniProtKB">
        <authorList>
            <consortium name="EnsemblPlants"/>
        </authorList>
    </citation>
    <scope>IDENTIFICATION</scope>
</reference>
<organism evidence="3 4">
    <name type="scientific">Oryza rufipogon</name>
    <name type="common">Brownbeard rice</name>
    <name type="synonym">Asian wild rice</name>
    <dbReference type="NCBI Taxonomy" id="4529"/>
    <lineage>
        <taxon>Eukaryota</taxon>
        <taxon>Viridiplantae</taxon>
        <taxon>Streptophyta</taxon>
        <taxon>Embryophyta</taxon>
        <taxon>Tracheophyta</taxon>
        <taxon>Spermatophyta</taxon>
        <taxon>Magnoliopsida</taxon>
        <taxon>Liliopsida</taxon>
        <taxon>Poales</taxon>
        <taxon>Poaceae</taxon>
        <taxon>BOP clade</taxon>
        <taxon>Oryzoideae</taxon>
        <taxon>Oryzeae</taxon>
        <taxon>Oryzinae</taxon>
        <taxon>Oryza</taxon>
    </lineage>
</organism>
<evidence type="ECO:0000256" key="2">
    <source>
        <dbReference type="SAM" id="SignalP"/>
    </source>
</evidence>